<keyword evidence="2" id="KW-1185">Reference proteome</keyword>
<reference evidence="1 2" key="1">
    <citation type="submission" date="2006-03" db="EMBL/GenBank/DDBJ databases">
        <title>Complete sequence of Shewanella denitrificans OS217.</title>
        <authorList>
            <consortium name="US DOE Joint Genome Institute"/>
            <person name="Copeland A."/>
            <person name="Lucas S."/>
            <person name="Lapidus A."/>
            <person name="Barry K."/>
            <person name="Detter J.C."/>
            <person name="Glavina del Rio T."/>
            <person name="Hammon N."/>
            <person name="Israni S."/>
            <person name="Dalin E."/>
            <person name="Tice H."/>
            <person name="Pitluck S."/>
            <person name="Brettin T."/>
            <person name="Bruce D."/>
            <person name="Han C."/>
            <person name="Tapia R."/>
            <person name="Gilna P."/>
            <person name="Kiss H."/>
            <person name="Schmutz J."/>
            <person name="Larimer F."/>
            <person name="Land M."/>
            <person name="Hauser L."/>
            <person name="Kyrpides N."/>
            <person name="Lykidis A."/>
            <person name="Richardson P."/>
        </authorList>
    </citation>
    <scope>NUCLEOTIDE SEQUENCE [LARGE SCALE GENOMIC DNA]</scope>
    <source>
        <strain evidence="2">OS217 / ATCC BAA-1090 / DSM 15013</strain>
    </source>
</reference>
<dbReference type="EMBL" id="CP000302">
    <property type="protein sequence ID" value="ABE56277.1"/>
    <property type="molecule type" value="Genomic_DNA"/>
</dbReference>
<accession>Q12JU9</accession>
<evidence type="ECO:0000313" key="2">
    <source>
        <dbReference type="Proteomes" id="UP000001982"/>
    </source>
</evidence>
<dbReference type="STRING" id="318161.Sden_2999"/>
<gene>
    <name evidence="1" type="ordered locus">Sden_2999</name>
</gene>
<organism evidence="1 2">
    <name type="scientific">Shewanella denitrificans (strain OS217 / ATCC BAA-1090 / DSM 15013)</name>
    <dbReference type="NCBI Taxonomy" id="318161"/>
    <lineage>
        <taxon>Bacteria</taxon>
        <taxon>Pseudomonadati</taxon>
        <taxon>Pseudomonadota</taxon>
        <taxon>Gammaproteobacteria</taxon>
        <taxon>Alteromonadales</taxon>
        <taxon>Shewanellaceae</taxon>
        <taxon>Shewanella</taxon>
    </lineage>
</organism>
<dbReference type="AlphaFoldDB" id="Q12JU9"/>
<dbReference type="RefSeq" id="WP_011497425.1">
    <property type="nucleotide sequence ID" value="NC_007954.1"/>
</dbReference>
<dbReference type="KEGG" id="sdn:Sden_2999"/>
<dbReference type="HOGENOM" id="CLU_1049082_0_0_6"/>
<dbReference type="eggNOG" id="ENOG502ZA5J">
    <property type="taxonomic scope" value="Bacteria"/>
</dbReference>
<dbReference type="OrthoDB" id="9793307at2"/>
<name>Q12JU9_SHEDO</name>
<proteinExistence type="predicted"/>
<sequence>MAKRNRSTLKNYFSKGSLPSSEHFSDLIDSCLNSLEEGFDKSVNEGFKVSSLEEDAHLLSFYRQNAPQQQLWSIKFDTQIDALLFSSPNAQYATQESGAAANGNTGGVSGESQGPQSVLALSPNACVGINCDRPTHTLEVNGTLKASGRKGGAFEEESPEILPVRADGNWHSISPKLEGCQALEVVAGVGIKSTGRYGMLRAIAMNACDPDAWWFDIFNWFNVKTSIKSQHAYYTSSADKLCLRWVKESKTKGDGSEAYRPYYLQIRSNTDYGEGVYIRYHITKLWFDNYMQECILTKEEAGDES</sequence>
<evidence type="ECO:0000313" key="1">
    <source>
        <dbReference type="EMBL" id="ABE56277.1"/>
    </source>
</evidence>
<protein>
    <submittedName>
        <fullName evidence="1">Uncharacterized protein</fullName>
    </submittedName>
</protein>
<dbReference type="Proteomes" id="UP000001982">
    <property type="component" value="Chromosome"/>
</dbReference>